<evidence type="ECO:0000256" key="4">
    <source>
        <dbReference type="ARBA" id="ARBA00023136"/>
    </source>
</evidence>
<evidence type="ECO:0000313" key="7">
    <source>
        <dbReference type="EMBL" id="USP76452.1"/>
    </source>
</evidence>
<dbReference type="OrthoDB" id="5215637at2759"/>
<evidence type="ECO:0000256" key="1">
    <source>
        <dbReference type="ARBA" id="ARBA00004167"/>
    </source>
</evidence>
<sequence length="300" mass="32642">MFDEKDITACYSLNGQRSIIDGKTHASCNMTAVNLGGYSTCCPIGDLCLTNGMCKKKNSEEDNWYMRRACTDLEWKDPACSSYCAPIEPERNTSLIFHCLKEDVWCCAYVGVDGFAGWSYRASVNFICCSIDDLKFKAEKPVVYAIAEVPNKPSTVSTLTTASTIQLSTISQDTSASATNMDLADLPTEESSPTHEVALSKEGSSSGLGTGAKVGLGVGISVGLLALTAIGAFIWIRRKKQSTRVNNLHEIHVPTDNKGTSMDQHGTAMYSHELPSQVVFAELPAHDMRHELPEQRNPAK</sequence>
<protein>
    <submittedName>
        <fullName evidence="7">Uncharacterized protein</fullName>
    </submittedName>
</protein>
<evidence type="ECO:0000256" key="2">
    <source>
        <dbReference type="ARBA" id="ARBA00022692"/>
    </source>
</evidence>
<dbReference type="VEuPathDB" id="FungiDB:yc1106_03726"/>
<keyword evidence="4 6" id="KW-0472">Membrane</keyword>
<organism evidence="7 8">
    <name type="scientific">Curvularia clavata</name>
    <dbReference type="NCBI Taxonomy" id="95742"/>
    <lineage>
        <taxon>Eukaryota</taxon>
        <taxon>Fungi</taxon>
        <taxon>Dikarya</taxon>
        <taxon>Ascomycota</taxon>
        <taxon>Pezizomycotina</taxon>
        <taxon>Dothideomycetes</taxon>
        <taxon>Pleosporomycetidae</taxon>
        <taxon>Pleosporales</taxon>
        <taxon>Pleosporineae</taxon>
        <taxon>Pleosporaceae</taxon>
        <taxon>Curvularia</taxon>
    </lineage>
</organism>
<accession>A0A9Q8Z519</accession>
<feature type="transmembrane region" description="Helical" evidence="6">
    <location>
        <begin position="214"/>
        <end position="236"/>
    </location>
</feature>
<comment type="subcellular location">
    <subcellularLocation>
        <location evidence="1">Membrane</location>
        <topology evidence="1">Single-pass membrane protein</topology>
    </subcellularLocation>
</comment>
<dbReference type="Proteomes" id="UP001056012">
    <property type="component" value="Chromosome 3"/>
</dbReference>
<dbReference type="AlphaFoldDB" id="A0A9Q8Z519"/>
<evidence type="ECO:0000256" key="6">
    <source>
        <dbReference type="SAM" id="Phobius"/>
    </source>
</evidence>
<evidence type="ECO:0000256" key="5">
    <source>
        <dbReference type="SAM" id="MobiDB-lite"/>
    </source>
</evidence>
<evidence type="ECO:0000256" key="3">
    <source>
        <dbReference type="ARBA" id="ARBA00022989"/>
    </source>
</evidence>
<keyword evidence="3 6" id="KW-1133">Transmembrane helix</keyword>
<evidence type="ECO:0000313" key="8">
    <source>
        <dbReference type="Proteomes" id="UP001056012"/>
    </source>
</evidence>
<gene>
    <name evidence="7" type="ORF">yc1106_03726</name>
</gene>
<dbReference type="GO" id="GO:0016020">
    <property type="term" value="C:membrane"/>
    <property type="evidence" value="ECO:0007669"/>
    <property type="project" value="UniProtKB-SubCell"/>
</dbReference>
<dbReference type="PANTHER" id="PTHR15549:SF6">
    <property type="entry name" value="MID2 DOMAIN-CONTAINING PROTEIN"/>
    <property type="match status" value="1"/>
</dbReference>
<keyword evidence="8" id="KW-1185">Reference proteome</keyword>
<dbReference type="GO" id="GO:0071944">
    <property type="term" value="C:cell periphery"/>
    <property type="evidence" value="ECO:0007669"/>
    <property type="project" value="UniProtKB-ARBA"/>
</dbReference>
<feature type="region of interest" description="Disordered" evidence="5">
    <location>
        <begin position="185"/>
        <end position="207"/>
    </location>
</feature>
<proteinExistence type="predicted"/>
<dbReference type="PANTHER" id="PTHR15549">
    <property type="entry name" value="PAIRED IMMUNOGLOBULIN-LIKE TYPE 2 RECEPTOR"/>
    <property type="match status" value="1"/>
</dbReference>
<dbReference type="InterPro" id="IPR051694">
    <property type="entry name" value="Immunoregulatory_rcpt-like"/>
</dbReference>
<dbReference type="EMBL" id="CP089276">
    <property type="protein sequence ID" value="USP76452.1"/>
    <property type="molecule type" value="Genomic_DNA"/>
</dbReference>
<reference evidence="7" key="1">
    <citation type="submission" date="2021-12" db="EMBL/GenBank/DDBJ databases">
        <title>Curvularia clavata genome.</title>
        <authorList>
            <person name="Cao Y."/>
        </authorList>
    </citation>
    <scope>NUCLEOTIDE SEQUENCE</scope>
    <source>
        <strain evidence="7">Yc1106</strain>
    </source>
</reference>
<name>A0A9Q8Z519_CURCL</name>
<keyword evidence="2 6" id="KW-0812">Transmembrane</keyword>